<dbReference type="AlphaFoldDB" id="A0A437LUA9"/>
<comment type="caution">
    <text evidence="4">The sequence shown here is derived from an EMBL/GenBank/DDBJ whole genome shotgun (WGS) entry which is preliminary data.</text>
</comment>
<keyword evidence="1" id="KW-0521">NADP</keyword>
<sequence>MLAVGIAQPGGPEVLALGEHPMPRAGAGECLIRVAASGVNRPDLLQRRGLYPPPAGASSLPGLEVAGIVHDGDAQALAEAGLAVGDRVCALVAGGGYAAWCVAPVLQCLPVPKSWSLLEAAAAPETFFTVWSNLFDQGGLKAGHRILVHGGASGIGTTAIQLAVAFGARVWVTVGSADKAAACLMLGAEGAFNYREQDFVSEGLAATQGEGFDLILDMVAGPYVARNQQVLAESGRLLVIAVQGGARAELDAAVLLRKRQSISGNTLRSRPEAFKAAIARQLRERVWPLVEVGRGIRPRVQRVLPAAEAAEAHRLLEEGAVVGKLVLDWEGA</sequence>
<dbReference type="RefSeq" id="WP_127682386.1">
    <property type="nucleotide sequence ID" value="NZ_SACM01000001.1"/>
</dbReference>
<organism evidence="4 5">
    <name type="scientific">Inhella crocodyli</name>
    <dbReference type="NCBI Taxonomy" id="2499851"/>
    <lineage>
        <taxon>Bacteria</taxon>
        <taxon>Pseudomonadati</taxon>
        <taxon>Pseudomonadota</taxon>
        <taxon>Betaproteobacteria</taxon>
        <taxon>Burkholderiales</taxon>
        <taxon>Sphaerotilaceae</taxon>
        <taxon>Inhella</taxon>
    </lineage>
</organism>
<reference evidence="4 5" key="1">
    <citation type="submission" date="2019-01" db="EMBL/GenBank/DDBJ databases">
        <authorList>
            <person name="Chen W.-M."/>
        </authorList>
    </citation>
    <scope>NUCLEOTIDE SEQUENCE [LARGE SCALE GENOMIC DNA]</scope>
    <source>
        <strain evidence="4 5">CCP-18</strain>
    </source>
</reference>
<dbReference type="InterPro" id="IPR013149">
    <property type="entry name" value="ADH-like_C"/>
</dbReference>
<dbReference type="InterPro" id="IPR036291">
    <property type="entry name" value="NAD(P)-bd_dom_sf"/>
</dbReference>
<evidence type="ECO:0000256" key="2">
    <source>
        <dbReference type="ARBA" id="ARBA00023002"/>
    </source>
</evidence>
<dbReference type="Pfam" id="PF00107">
    <property type="entry name" value="ADH_zinc_N"/>
    <property type="match status" value="1"/>
</dbReference>
<evidence type="ECO:0000313" key="5">
    <source>
        <dbReference type="Proteomes" id="UP000288587"/>
    </source>
</evidence>
<dbReference type="Proteomes" id="UP000288587">
    <property type="component" value="Unassembled WGS sequence"/>
</dbReference>
<proteinExistence type="predicted"/>
<dbReference type="GO" id="GO:0016651">
    <property type="term" value="F:oxidoreductase activity, acting on NAD(P)H"/>
    <property type="evidence" value="ECO:0007669"/>
    <property type="project" value="TreeGrafter"/>
</dbReference>
<dbReference type="CDD" id="cd05276">
    <property type="entry name" value="p53_inducible_oxidoreductase"/>
    <property type="match status" value="1"/>
</dbReference>
<evidence type="ECO:0000313" key="4">
    <source>
        <dbReference type="EMBL" id="RVT88932.1"/>
    </source>
</evidence>
<keyword evidence="2" id="KW-0560">Oxidoreductase</keyword>
<dbReference type="OrthoDB" id="9780520at2"/>
<protein>
    <submittedName>
        <fullName evidence="4">NAD(P)H-quinone oxidoreductase</fullName>
    </submittedName>
</protein>
<name>A0A437LUA9_9BURK</name>
<dbReference type="EMBL" id="SACM01000001">
    <property type="protein sequence ID" value="RVT88932.1"/>
    <property type="molecule type" value="Genomic_DNA"/>
</dbReference>
<evidence type="ECO:0000256" key="1">
    <source>
        <dbReference type="ARBA" id="ARBA00022857"/>
    </source>
</evidence>
<dbReference type="NCBIfam" id="TIGR02824">
    <property type="entry name" value="quinone_pig3"/>
    <property type="match status" value="1"/>
</dbReference>
<keyword evidence="5" id="KW-1185">Reference proteome</keyword>
<dbReference type="InterPro" id="IPR014189">
    <property type="entry name" value="Quinone_OxRdtase_PIG3"/>
</dbReference>
<dbReference type="Gene3D" id="3.40.50.720">
    <property type="entry name" value="NAD(P)-binding Rossmann-like Domain"/>
    <property type="match status" value="1"/>
</dbReference>
<dbReference type="SUPFAM" id="SSF51735">
    <property type="entry name" value="NAD(P)-binding Rossmann-fold domains"/>
    <property type="match status" value="1"/>
</dbReference>
<dbReference type="PANTHER" id="PTHR48106:SF8">
    <property type="entry name" value="OS02G0805600 PROTEIN"/>
    <property type="match status" value="1"/>
</dbReference>
<dbReference type="Pfam" id="PF08240">
    <property type="entry name" value="ADH_N"/>
    <property type="match status" value="1"/>
</dbReference>
<dbReference type="InterPro" id="IPR011032">
    <property type="entry name" value="GroES-like_sf"/>
</dbReference>
<dbReference type="SMART" id="SM00829">
    <property type="entry name" value="PKS_ER"/>
    <property type="match status" value="1"/>
</dbReference>
<dbReference type="SUPFAM" id="SSF50129">
    <property type="entry name" value="GroES-like"/>
    <property type="match status" value="1"/>
</dbReference>
<dbReference type="GO" id="GO:0070402">
    <property type="term" value="F:NADPH binding"/>
    <property type="evidence" value="ECO:0007669"/>
    <property type="project" value="TreeGrafter"/>
</dbReference>
<accession>A0A437LUA9</accession>
<dbReference type="Gene3D" id="3.90.180.10">
    <property type="entry name" value="Medium-chain alcohol dehydrogenases, catalytic domain"/>
    <property type="match status" value="1"/>
</dbReference>
<dbReference type="InterPro" id="IPR013154">
    <property type="entry name" value="ADH-like_N"/>
</dbReference>
<gene>
    <name evidence="4" type="ORF">EOD73_02935</name>
</gene>
<feature type="domain" description="Enoyl reductase (ER)" evidence="3">
    <location>
        <begin position="10"/>
        <end position="327"/>
    </location>
</feature>
<evidence type="ECO:0000259" key="3">
    <source>
        <dbReference type="SMART" id="SM00829"/>
    </source>
</evidence>
<dbReference type="InterPro" id="IPR020843">
    <property type="entry name" value="ER"/>
</dbReference>
<dbReference type="PANTHER" id="PTHR48106">
    <property type="entry name" value="QUINONE OXIDOREDUCTASE PIG3-RELATED"/>
    <property type="match status" value="1"/>
</dbReference>